<dbReference type="EMBL" id="LAZR01002367">
    <property type="protein sequence ID" value="KKN30971.1"/>
    <property type="molecule type" value="Genomic_DNA"/>
</dbReference>
<dbReference type="Pfam" id="PF23899">
    <property type="entry name" value="SU10_portal"/>
    <property type="match status" value="1"/>
</dbReference>
<evidence type="ECO:0008006" key="3">
    <source>
        <dbReference type="Google" id="ProtNLM"/>
    </source>
</evidence>
<sequence length="647" mass="74755">MATKTRLPSKIISAFKDIDRDIIRNGKEISNTIDVKTQQRIINQVETEYDLCISHNEAKRTINLARLKLYNNQRRDSKAVGDPLLFTVFNTIHASLYEDRLNAGWEGRGGQGDEDVEDNLNALSKFDYDVMQKNKLDYFWNWDAEFFGRGLVLMMEFNREVNKMSPIPELIDAITFIRDPRATSVNGINGKGAMRFGGWEVGASYYELKGMRAYFNLSSLRKDKDIKSLLDEARSARRLAQGLEDFYPKEESLGKFDNYEFRLINWFTTIKGEKYLVTLGNRRTSIIRLLKLDYNGWWPMADRTIYPMSNDWDSVSIPDLTEDKQRAKAVLLNLGLMSAKSDVIPSYLYDQTRIKNKNDLNFKVNKFIGVDGRVDNAIMAVQKSTAHQYVNLITEILDAAAQRATATPEIQQGIQPTKERTLGELELVSSKVDTRYSMSAKVYGWSERDFWLLWYVLYKKHFKDEIDEKIVRIRGAMTPVFRPLKRENIIAMVDPDVRIESRVVSEAKRLQKQRSFDPFAAVVLQDPDNNKRFVQKFMAKLRGLTKEEITLIFPPTVDELQAEDENVLLNESKLPEIKVTDDHKTHLEIHAKADQNKESVIHIRAHKKQMIVRRDRPDLFPPDQTPGFQLPGQGQQVRPQQLTPATR</sequence>
<evidence type="ECO:0000313" key="2">
    <source>
        <dbReference type="EMBL" id="KKN30971.1"/>
    </source>
</evidence>
<dbReference type="InterPro" id="IPR056909">
    <property type="entry name" value="SU10_portal"/>
</dbReference>
<organism evidence="2">
    <name type="scientific">marine sediment metagenome</name>
    <dbReference type="NCBI Taxonomy" id="412755"/>
    <lineage>
        <taxon>unclassified sequences</taxon>
        <taxon>metagenomes</taxon>
        <taxon>ecological metagenomes</taxon>
    </lineage>
</organism>
<comment type="caution">
    <text evidence="2">The sequence shown here is derived from an EMBL/GenBank/DDBJ whole genome shotgun (WGS) entry which is preliminary data.</text>
</comment>
<gene>
    <name evidence="2" type="ORF">LCGC14_0828650</name>
</gene>
<reference evidence="2" key="1">
    <citation type="journal article" date="2015" name="Nature">
        <title>Complex archaea that bridge the gap between prokaryotes and eukaryotes.</title>
        <authorList>
            <person name="Spang A."/>
            <person name="Saw J.H."/>
            <person name="Jorgensen S.L."/>
            <person name="Zaremba-Niedzwiedzka K."/>
            <person name="Martijn J."/>
            <person name="Lind A.E."/>
            <person name="van Eijk R."/>
            <person name="Schleper C."/>
            <person name="Guy L."/>
            <person name="Ettema T.J."/>
        </authorList>
    </citation>
    <scope>NUCLEOTIDE SEQUENCE</scope>
</reference>
<feature type="compositionally biased region" description="Polar residues" evidence="1">
    <location>
        <begin position="632"/>
        <end position="647"/>
    </location>
</feature>
<accession>A0A0F9S1G7</accession>
<proteinExistence type="predicted"/>
<dbReference type="AlphaFoldDB" id="A0A0F9S1G7"/>
<name>A0A0F9S1G7_9ZZZZ</name>
<protein>
    <recommendedName>
        <fullName evidence="3">Portal protein</fullName>
    </recommendedName>
</protein>
<feature type="region of interest" description="Disordered" evidence="1">
    <location>
        <begin position="615"/>
        <end position="647"/>
    </location>
</feature>
<evidence type="ECO:0000256" key="1">
    <source>
        <dbReference type="SAM" id="MobiDB-lite"/>
    </source>
</evidence>